<dbReference type="OrthoDB" id="2803882at2759"/>
<evidence type="ECO:0000256" key="1">
    <source>
        <dbReference type="SAM" id="Phobius"/>
    </source>
</evidence>
<dbReference type="EMBL" id="KB468113">
    <property type="protein sequence ID" value="PCH41808.1"/>
    <property type="molecule type" value="Genomic_DNA"/>
</dbReference>
<feature type="domain" description="DUF6533" evidence="2">
    <location>
        <begin position="27"/>
        <end position="71"/>
    </location>
</feature>
<feature type="transmembrane region" description="Helical" evidence="1">
    <location>
        <begin position="182"/>
        <end position="200"/>
    </location>
</feature>
<proteinExistence type="predicted"/>
<dbReference type="AlphaFoldDB" id="A0A2H3JVF0"/>
<evidence type="ECO:0000259" key="2">
    <source>
        <dbReference type="Pfam" id="PF20151"/>
    </source>
</evidence>
<accession>A0A2H3JVF0</accession>
<dbReference type="OMA" id="HASAYCQ"/>
<dbReference type="Proteomes" id="UP000218811">
    <property type="component" value="Unassembled WGS sequence"/>
</dbReference>
<evidence type="ECO:0000313" key="3">
    <source>
        <dbReference type="EMBL" id="PCH41808.1"/>
    </source>
</evidence>
<evidence type="ECO:0000313" key="4">
    <source>
        <dbReference type="Proteomes" id="UP000218811"/>
    </source>
</evidence>
<reference evidence="3 4" key="1">
    <citation type="journal article" date="2012" name="Science">
        <title>The Paleozoic origin of enzymatic lignin decomposition reconstructed from 31 fungal genomes.</title>
        <authorList>
            <person name="Floudas D."/>
            <person name="Binder M."/>
            <person name="Riley R."/>
            <person name="Barry K."/>
            <person name="Blanchette R.A."/>
            <person name="Henrissat B."/>
            <person name="Martinez A.T."/>
            <person name="Otillar R."/>
            <person name="Spatafora J.W."/>
            <person name="Yadav J.S."/>
            <person name="Aerts A."/>
            <person name="Benoit I."/>
            <person name="Boyd A."/>
            <person name="Carlson A."/>
            <person name="Copeland A."/>
            <person name="Coutinho P.M."/>
            <person name="de Vries R.P."/>
            <person name="Ferreira P."/>
            <person name="Findley K."/>
            <person name="Foster B."/>
            <person name="Gaskell J."/>
            <person name="Glotzer D."/>
            <person name="Gorecki P."/>
            <person name="Heitman J."/>
            <person name="Hesse C."/>
            <person name="Hori C."/>
            <person name="Igarashi K."/>
            <person name="Jurgens J.A."/>
            <person name="Kallen N."/>
            <person name="Kersten P."/>
            <person name="Kohler A."/>
            <person name="Kuees U."/>
            <person name="Kumar T.K.A."/>
            <person name="Kuo A."/>
            <person name="LaButti K."/>
            <person name="Larrondo L.F."/>
            <person name="Lindquist E."/>
            <person name="Ling A."/>
            <person name="Lombard V."/>
            <person name="Lucas S."/>
            <person name="Lundell T."/>
            <person name="Martin R."/>
            <person name="McLaughlin D.J."/>
            <person name="Morgenstern I."/>
            <person name="Morin E."/>
            <person name="Murat C."/>
            <person name="Nagy L.G."/>
            <person name="Nolan M."/>
            <person name="Ohm R.A."/>
            <person name="Patyshakuliyeva A."/>
            <person name="Rokas A."/>
            <person name="Ruiz-Duenas F.J."/>
            <person name="Sabat G."/>
            <person name="Salamov A."/>
            <person name="Samejima M."/>
            <person name="Schmutz J."/>
            <person name="Slot J.C."/>
            <person name="St John F."/>
            <person name="Stenlid J."/>
            <person name="Sun H."/>
            <person name="Sun S."/>
            <person name="Syed K."/>
            <person name="Tsang A."/>
            <person name="Wiebenga A."/>
            <person name="Young D."/>
            <person name="Pisabarro A."/>
            <person name="Eastwood D.C."/>
            <person name="Martin F."/>
            <person name="Cullen D."/>
            <person name="Grigoriev I.V."/>
            <person name="Hibbett D.S."/>
        </authorList>
    </citation>
    <scope>NUCLEOTIDE SEQUENCE [LARGE SCALE GENOMIC DNA]</scope>
    <source>
        <strain evidence="3 4">MD-104</strain>
    </source>
</reference>
<keyword evidence="4" id="KW-1185">Reference proteome</keyword>
<sequence>MAPGSTIAGTAVMNDVQAYLSLHASAYCQVSASALIFYEHLITFSDEVDLVWRYRFTSGTALFMMNRLCLLVQGIFNILEIAGWTTPLSCEILLVFQYVVKLSFFVVGAVFTSLCVYAISGKRRCLAVIALVFGLAPVGTNLYAQVRRLSAHVPSTGIIPVCAASRLVPQSDIIKVMVPTHLSAMVMEIIVIATSWFYLFPWRATQRSRDTTTPLVTMLLRNGSLSFLYDTVMILGCSGADSPLKVL</sequence>
<feature type="transmembrane region" description="Helical" evidence="1">
    <location>
        <begin position="68"/>
        <end position="86"/>
    </location>
</feature>
<keyword evidence="1" id="KW-1133">Transmembrane helix</keyword>
<keyword evidence="1" id="KW-0812">Transmembrane</keyword>
<dbReference type="Pfam" id="PF20151">
    <property type="entry name" value="DUF6533"/>
    <property type="match status" value="1"/>
</dbReference>
<keyword evidence="1" id="KW-0472">Membrane</keyword>
<gene>
    <name evidence="3" type="ORF">WOLCODRAFT_24980</name>
</gene>
<protein>
    <recommendedName>
        <fullName evidence="2">DUF6533 domain-containing protein</fullName>
    </recommendedName>
</protein>
<organism evidence="3 4">
    <name type="scientific">Wolfiporia cocos (strain MD-104)</name>
    <name type="common">Brown rot fungus</name>
    <dbReference type="NCBI Taxonomy" id="742152"/>
    <lineage>
        <taxon>Eukaryota</taxon>
        <taxon>Fungi</taxon>
        <taxon>Dikarya</taxon>
        <taxon>Basidiomycota</taxon>
        <taxon>Agaricomycotina</taxon>
        <taxon>Agaricomycetes</taxon>
        <taxon>Polyporales</taxon>
        <taxon>Phaeolaceae</taxon>
        <taxon>Wolfiporia</taxon>
    </lineage>
</organism>
<dbReference type="InterPro" id="IPR045340">
    <property type="entry name" value="DUF6533"/>
</dbReference>
<name>A0A2H3JVF0_WOLCO</name>
<feature type="transmembrane region" description="Helical" evidence="1">
    <location>
        <begin position="126"/>
        <end position="144"/>
    </location>
</feature>
<feature type="transmembrane region" description="Helical" evidence="1">
    <location>
        <begin position="98"/>
        <end position="119"/>
    </location>
</feature>